<feature type="transmembrane region" description="Helical" evidence="1">
    <location>
        <begin position="183"/>
        <end position="203"/>
    </location>
</feature>
<gene>
    <name evidence="3" type="ORF">CKO21_18005</name>
</gene>
<name>A0A934QLF3_9PROT</name>
<comment type="caution">
    <text evidence="3">The sequence shown here is derived from an EMBL/GenBank/DDBJ whole genome shotgun (WGS) entry which is preliminary data.</text>
</comment>
<organism evidence="3 4">
    <name type="scientific">Rhodovibrio salinarum</name>
    <dbReference type="NCBI Taxonomy" id="1087"/>
    <lineage>
        <taxon>Bacteria</taxon>
        <taxon>Pseudomonadati</taxon>
        <taxon>Pseudomonadota</taxon>
        <taxon>Alphaproteobacteria</taxon>
        <taxon>Rhodospirillales</taxon>
        <taxon>Rhodovibrionaceae</taxon>
        <taxon>Rhodovibrio</taxon>
    </lineage>
</organism>
<feature type="domain" description="PepSY" evidence="2">
    <location>
        <begin position="58"/>
        <end position="111"/>
    </location>
</feature>
<dbReference type="InterPro" id="IPR005625">
    <property type="entry name" value="PepSY-ass_TM"/>
</dbReference>
<reference evidence="3" key="2">
    <citation type="journal article" date="2020" name="Microorganisms">
        <title>Osmotic Adaptation and Compatible Solute Biosynthesis of Phototrophic Bacteria as Revealed from Genome Analyses.</title>
        <authorList>
            <person name="Imhoff J.F."/>
            <person name="Rahn T."/>
            <person name="Kunzel S."/>
            <person name="Keller A."/>
            <person name="Neulinger S.C."/>
        </authorList>
    </citation>
    <scope>NUCLEOTIDE SEQUENCE</scope>
    <source>
        <strain evidence="3">DSM 9154</strain>
    </source>
</reference>
<keyword evidence="4" id="KW-1185">Reference proteome</keyword>
<proteinExistence type="predicted"/>
<dbReference type="InterPro" id="IPR025711">
    <property type="entry name" value="PepSY"/>
</dbReference>
<feature type="transmembrane region" description="Helical" evidence="1">
    <location>
        <begin position="328"/>
        <end position="348"/>
    </location>
</feature>
<dbReference type="Pfam" id="PF03929">
    <property type="entry name" value="PepSY_TM"/>
    <property type="match status" value="1"/>
</dbReference>
<reference evidence="3" key="1">
    <citation type="submission" date="2017-08" db="EMBL/GenBank/DDBJ databases">
        <authorList>
            <person name="Imhoff J.F."/>
            <person name="Rahn T."/>
            <person name="Kuenzel S."/>
            <person name="Neulinger S.C."/>
        </authorList>
    </citation>
    <scope>NUCLEOTIDE SEQUENCE</scope>
    <source>
        <strain evidence="3">DSM 9154</strain>
    </source>
</reference>
<dbReference type="EMBL" id="NRRE01000034">
    <property type="protein sequence ID" value="MBK1699142.1"/>
    <property type="molecule type" value="Genomic_DNA"/>
</dbReference>
<protein>
    <submittedName>
        <fullName evidence="3">PepSY domain-containing protein</fullName>
    </submittedName>
</protein>
<feature type="transmembrane region" description="Helical" evidence="1">
    <location>
        <begin position="369"/>
        <end position="390"/>
    </location>
</feature>
<sequence>MKTRAWFRVHSFTGVITGLLLFVICWSGTVATLSHEIDWLVTPEARVAVGAERASWGDILAAVEAAFPEAQVTSLQAPLYPRSAAEVLINRPEQARVRVYVDPYTAEVRGAYSYMNVWRFFRSLHRNLFFPTQWGVLFVSAFAVTMLVSLVGALCFYKRWWTRFFRFKAGKGRTLWSELHKTGGLWSLWFVLLISVTGAWYGIERARYEFADGIMAYVGAESSSVHPAPQPTCESTRPDLPLDAVVARARSVRPDMDLRHLRPGECALYLDGQADHLLVRDRANRLYVDRHTGEVLYDQRASDLPLYWRWANTADPLHYGDFGGLASKLVWCVFGLALSGLILTGTWLHVHRLAREAGGKARARWPGTMAACAISLGVLAASVPLGFFQTRDLYGPLVDGTRQLPTLAPGVRAVILGWIVLTMAMIGGWIFALWRPQMLVRDVARGSRRCRGGSRSASRSSS</sequence>
<feature type="transmembrane region" description="Helical" evidence="1">
    <location>
        <begin position="410"/>
        <end position="434"/>
    </location>
</feature>
<dbReference type="Proteomes" id="UP000778970">
    <property type="component" value="Unassembled WGS sequence"/>
</dbReference>
<dbReference type="Pfam" id="PF03413">
    <property type="entry name" value="PepSY"/>
    <property type="match status" value="1"/>
</dbReference>
<keyword evidence="1" id="KW-0472">Membrane</keyword>
<keyword evidence="1" id="KW-1133">Transmembrane helix</keyword>
<dbReference type="RefSeq" id="WP_051431657.1">
    <property type="nucleotide sequence ID" value="NZ_NRRE01000034.1"/>
</dbReference>
<feature type="transmembrane region" description="Helical" evidence="1">
    <location>
        <begin position="12"/>
        <end position="33"/>
    </location>
</feature>
<evidence type="ECO:0000256" key="1">
    <source>
        <dbReference type="SAM" id="Phobius"/>
    </source>
</evidence>
<keyword evidence="1" id="KW-0812">Transmembrane</keyword>
<accession>A0A934QLF3</accession>
<feature type="transmembrane region" description="Helical" evidence="1">
    <location>
        <begin position="134"/>
        <end position="157"/>
    </location>
</feature>
<evidence type="ECO:0000313" key="4">
    <source>
        <dbReference type="Proteomes" id="UP000778970"/>
    </source>
</evidence>
<dbReference type="AlphaFoldDB" id="A0A934QLF3"/>
<dbReference type="PANTHER" id="PTHR34219:SF8">
    <property type="entry name" value="PEPSY DOMAIN-CONTAINING PROTEIN"/>
    <property type="match status" value="1"/>
</dbReference>
<evidence type="ECO:0000313" key="3">
    <source>
        <dbReference type="EMBL" id="MBK1699142.1"/>
    </source>
</evidence>
<dbReference type="PANTHER" id="PTHR34219">
    <property type="entry name" value="IRON-REGULATED INNER MEMBRANE PROTEIN-RELATED"/>
    <property type="match status" value="1"/>
</dbReference>
<evidence type="ECO:0000259" key="2">
    <source>
        <dbReference type="Pfam" id="PF03413"/>
    </source>
</evidence>